<dbReference type="SMART" id="SM00558">
    <property type="entry name" value="JmjC"/>
    <property type="match status" value="1"/>
</dbReference>
<dbReference type="Proteomes" id="UP000660262">
    <property type="component" value="Unassembled WGS sequence"/>
</dbReference>
<name>A0A830HZM1_9CHLO</name>
<dbReference type="InterPro" id="IPR041667">
    <property type="entry name" value="Cupin_8"/>
</dbReference>
<dbReference type="PROSITE" id="PS51184">
    <property type="entry name" value="JMJC"/>
    <property type="match status" value="1"/>
</dbReference>
<proteinExistence type="inferred from homology"/>
<evidence type="ECO:0000313" key="3">
    <source>
        <dbReference type="EMBL" id="GHP11280.1"/>
    </source>
</evidence>
<organism evidence="3 4">
    <name type="scientific">Pycnococcus provasolii</name>
    <dbReference type="NCBI Taxonomy" id="41880"/>
    <lineage>
        <taxon>Eukaryota</taxon>
        <taxon>Viridiplantae</taxon>
        <taxon>Chlorophyta</taxon>
        <taxon>Pseudoscourfieldiophyceae</taxon>
        <taxon>Pseudoscourfieldiales</taxon>
        <taxon>Pycnococcaceae</taxon>
        <taxon>Pycnococcus</taxon>
    </lineage>
</organism>
<dbReference type="Pfam" id="PF13621">
    <property type="entry name" value="Cupin_8"/>
    <property type="match status" value="1"/>
</dbReference>
<dbReference type="AlphaFoldDB" id="A0A830HZM1"/>
<dbReference type="PANTHER" id="PTHR12480">
    <property type="entry name" value="ARGININE DEMETHYLASE AND LYSYL-HYDROXYLASE JMJD"/>
    <property type="match status" value="1"/>
</dbReference>
<gene>
    <name evidence="3" type="ORF">PPROV_001000800</name>
</gene>
<dbReference type="EMBL" id="BNJQ01000033">
    <property type="protein sequence ID" value="GHP11280.1"/>
    <property type="molecule type" value="Genomic_DNA"/>
</dbReference>
<reference evidence="3" key="1">
    <citation type="submission" date="2020-10" db="EMBL/GenBank/DDBJ databases">
        <title>Unveiling of a novel bifunctional photoreceptor, Dualchrome1, isolated from a cosmopolitan green alga.</title>
        <authorList>
            <person name="Suzuki S."/>
            <person name="Kawachi M."/>
        </authorList>
    </citation>
    <scope>NUCLEOTIDE SEQUENCE</scope>
    <source>
        <strain evidence="3">NIES 2893</strain>
    </source>
</reference>
<evidence type="ECO:0000313" key="4">
    <source>
        <dbReference type="Proteomes" id="UP000660262"/>
    </source>
</evidence>
<comment type="similarity">
    <text evidence="1">Belongs to the JARID1 histone demethylase family.</text>
</comment>
<sequence length="329" mass="35530">MASRLVLASSSASSASHVSLLDPRTLRRALRRSASKETPLVIKDAFTHIGSSWLSDLVASAENTHVEVLLRENNHTSSFVAPFMEALGEIAHASDHDSSVLIVEEDLLANSPAHVQDAARLPKEICAENKLDQLPPSLRPGTCVLFGGAGSRSSLHADAFGWVGWNYLVEGEKTWTFIPHDAFPADEVCVRVPPAAWAGDNTSIGAGWQTAVDAYAERSADGTSFTARGGTQEHARAVEEAIQNHGITVHQSEGELVIIPPECFHQVYHHTATVAIAGQYADNTNWPIVCRHVGRWVGMPALEQVVGEQQAAEWTPERLAEVAITTTNL</sequence>
<accession>A0A830HZM1</accession>
<evidence type="ECO:0000256" key="1">
    <source>
        <dbReference type="ARBA" id="ARBA00006801"/>
    </source>
</evidence>
<dbReference type="InterPro" id="IPR050910">
    <property type="entry name" value="JMJD6_ArgDemeth/LysHydrox"/>
</dbReference>
<dbReference type="Gene3D" id="2.60.120.650">
    <property type="entry name" value="Cupin"/>
    <property type="match status" value="1"/>
</dbReference>
<keyword evidence="4" id="KW-1185">Reference proteome</keyword>
<comment type="caution">
    <text evidence="3">The sequence shown here is derived from an EMBL/GenBank/DDBJ whole genome shotgun (WGS) entry which is preliminary data.</text>
</comment>
<feature type="domain" description="JmjC" evidence="2">
    <location>
        <begin position="110"/>
        <end position="297"/>
    </location>
</feature>
<dbReference type="OrthoDB" id="47110at2759"/>
<evidence type="ECO:0000259" key="2">
    <source>
        <dbReference type="PROSITE" id="PS51184"/>
    </source>
</evidence>
<dbReference type="SUPFAM" id="SSF51197">
    <property type="entry name" value="Clavaminate synthase-like"/>
    <property type="match status" value="1"/>
</dbReference>
<dbReference type="InterPro" id="IPR003347">
    <property type="entry name" value="JmjC_dom"/>
</dbReference>
<protein>
    <recommendedName>
        <fullName evidence="2">JmjC domain-containing protein</fullName>
    </recommendedName>
</protein>